<dbReference type="Proteomes" id="UP000828048">
    <property type="component" value="Chromosome 7"/>
</dbReference>
<evidence type="ECO:0000313" key="1">
    <source>
        <dbReference type="EMBL" id="KAH7848698.1"/>
    </source>
</evidence>
<comment type="caution">
    <text evidence="1">The sequence shown here is derived from an EMBL/GenBank/DDBJ whole genome shotgun (WGS) entry which is preliminary data.</text>
</comment>
<reference evidence="1 2" key="1">
    <citation type="journal article" date="2021" name="Hortic Res">
        <title>High-quality reference genome and annotation aids understanding of berry development for evergreen blueberry (Vaccinium darrowii).</title>
        <authorList>
            <person name="Yu J."/>
            <person name="Hulse-Kemp A.M."/>
            <person name="Babiker E."/>
            <person name="Staton M."/>
        </authorList>
    </citation>
    <scope>NUCLEOTIDE SEQUENCE [LARGE SCALE GENOMIC DNA]</scope>
    <source>
        <strain evidence="2">cv. NJ 8807/NJ 8810</strain>
        <tissue evidence="1">Young leaf</tissue>
    </source>
</reference>
<protein>
    <submittedName>
        <fullName evidence="1">Uncharacterized protein</fullName>
    </submittedName>
</protein>
<evidence type="ECO:0000313" key="2">
    <source>
        <dbReference type="Proteomes" id="UP000828048"/>
    </source>
</evidence>
<accession>A0ACB7Y5A3</accession>
<dbReference type="EMBL" id="CM037157">
    <property type="protein sequence ID" value="KAH7848698.1"/>
    <property type="molecule type" value="Genomic_DNA"/>
</dbReference>
<keyword evidence="2" id="KW-1185">Reference proteome</keyword>
<sequence>MARGLLVTSQSKATARLVLTCISRVSFPPRFTKFHFSSNSIRFSLSIPSTNRLLCSSCSDVQNEAIDMARYREAFAKRMAMAGIKPHHRIGLSPATTYSIANLCIVLVHSRYLTKLD</sequence>
<proteinExistence type="predicted"/>
<organism evidence="1 2">
    <name type="scientific">Vaccinium darrowii</name>
    <dbReference type="NCBI Taxonomy" id="229202"/>
    <lineage>
        <taxon>Eukaryota</taxon>
        <taxon>Viridiplantae</taxon>
        <taxon>Streptophyta</taxon>
        <taxon>Embryophyta</taxon>
        <taxon>Tracheophyta</taxon>
        <taxon>Spermatophyta</taxon>
        <taxon>Magnoliopsida</taxon>
        <taxon>eudicotyledons</taxon>
        <taxon>Gunneridae</taxon>
        <taxon>Pentapetalae</taxon>
        <taxon>asterids</taxon>
        <taxon>Ericales</taxon>
        <taxon>Ericaceae</taxon>
        <taxon>Vaccinioideae</taxon>
        <taxon>Vaccinieae</taxon>
        <taxon>Vaccinium</taxon>
    </lineage>
</organism>
<name>A0ACB7Y5A3_9ERIC</name>
<gene>
    <name evidence="1" type="ORF">Vadar_006325</name>
</gene>